<dbReference type="PANTHER" id="PTHR33908">
    <property type="entry name" value="MANNOSYLTRANSFERASE YKCB-RELATED"/>
    <property type="match status" value="1"/>
</dbReference>
<evidence type="ECO:0000256" key="1">
    <source>
        <dbReference type="ARBA" id="ARBA00004651"/>
    </source>
</evidence>
<evidence type="ECO:0000256" key="8">
    <source>
        <dbReference type="SAM" id="Phobius"/>
    </source>
</evidence>
<dbReference type="PANTHER" id="PTHR33908:SF11">
    <property type="entry name" value="MEMBRANE PROTEIN"/>
    <property type="match status" value="1"/>
</dbReference>
<keyword evidence="6 8" id="KW-1133">Transmembrane helix</keyword>
<feature type="transmembrane region" description="Helical" evidence="8">
    <location>
        <begin position="429"/>
        <end position="446"/>
    </location>
</feature>
<organism evidence="11 12">
    <name type="scientific">Halospeciosus flavus</name>
    <dbReference type="NCBI Taxonomy" id="3032283"/>
    <lineage>
        <taxon>Archaea</taxon>
        <taxon>Methanobacteriati</taxon>
        <taxon>Methanobacteriota</taxon>
        <taxon>Stenosarchaea group</taxon>
        <taxon>Halobacteria</taxon>
        <taxon>Halobacteriales</taxon>
        <taxon>Halobacteriaceae</taxon>
        <taxon>Halospeciosus</taxon>
    </lineage>
</organism>
<evidence type="ECO:0000256" key="7">
    <source>
        <dbReference type="ARBA" id="ARBA00023136"/>
    </source>
</evidence>
<gene>
    <name evidence="11" type="ORF">ACFQJ9_08545</name>
</gene>
<dbReference type="InterPro" id="IPR038731">
    <property type="entry name" value="RgtA/B/C-like"/>
</dbReference>
<evidence type="ECO:0000259" key="10">
    <source>
        <dbReference type="Pfam" id="PF25230"/>
    </source>
</evidence>
<feature type="transmembrane region" description="Helical" evidence="8">
    <location>
        <begin position="139"/>
        <end position="158"/>
    </location>
</feature>
<feature type="domain" description="Glycosyltransferase RgtA/B/C/D-like" evidence="9">
    <location>
        <begin position="105"/>
        <end position="230"/>
    </location>
</feature>
<evidence type="ECO:0000256" key="2">
    <source>
        <dbReference type="ARBA" id="ARBA00022475"/>
    </source>
</evidence>
<dbReference type="GO" id="GO:0008610">
    <property type="term" value="P:lipid biosynthetic process"/>
    <property type="evidence" value="ECO:0007669"/>
    <property type="project" value="UniProtKB-ARBA"/>
</dbReference>
<evidence type="ECO:0000256" key="4">
    <source>
        <dbReference type="ARBA" id="ARBA00022679"/>
    </source>
</evidence>
<feature type="transmembrane region" description="Helical" evidence="8">
    <location>
        <begin position="249"/>
        <end position="268"/>
    </location>
</feature>
<feature type="transmembrane region" description="Helical" evidence="8">
    <location>
        <begin position="321"/>
        <end position="341"/>
    </location>
</feature>
<proteinExistence type="predicted"/>
<dbReference type="EC" id="2.4.-.-" evidence="11"/>
<feature type="transmembrane region" description="Helical" evidence="8">
    <location>
        <begin position="389"/>
        <end position="408"/>
    </location>
</feature>
<keyword evidence="5 8" id="KW-0812">Transmembrane</keyword>
<dbReference type="GO" id="GO:0005886">
    <property type="term" value="C:plasma membrane"/>
    <property type="evidence" value="ECO:0007669"/>
    <property type="project" value="UniProtKB-SubCell"/>
</dbReference>
<evidence type="ECO:0000256" key="5">
    <source>
        <dbReference type="ARBA" id="ARBA00022692"/>
    </source>
</evidence>
<keyword evidence="4 11" id="KW-0808">Transferase</keyword>
<dbReference type="AlphaFoldDB" id="A0ABD5Z2R7"/>
<accession>A0ABD5Z2R7</accession>
<evidence type="ECO:0000313" key="11">
    <source>
        <dbReference type="EMBL" id="MFC7199458.1"/>
    </source>
</evidence>
<keyword evidence="3 11" id="KW-0328">Glycosyltransferase</keyword>
<feature type="transmembrane region" description="Helical" evidence="8">
    <location>
        <begin position="350"/>
        <end position="369"/>
    </location>
</feature>
<dbReference type="Pfam" id="PF25230">
    <property type="entry name" value="DUF7846"/>
    <property type="match status" value="1"/>
</dbReference>
<protein>
    <submittedName>
        <fullName evidence="11">ArnT family glycosyltransferase</fullName>
        <ecNumber evidence="11">2.4.-.-</ecNumber>
    </submittedName>
</protein>
<evidence type="ECO:0000259" key="9">
    <source>
        <dbReference type="Pfam" id="PF13231"/>
    </source>
</evidence>
<evidence type="ECO:0000256" key="6">
    <source>
        <dbReference type="ARBA" id="ARBA00022989"/>
    </source>
</evidence>
<feature type="domain" description="DUF7846" evidence="10">
    <location>
        <begin position="478"/>
        <end position="651"/>
    </location>
</feature>
<comment type="caution">
    <text evidence="11">The sequence shown here is derived from an EMBL/GenBank/DDBJ whole genome shotgun (WGS) entry which is preliminary data.</text>
</comment>
<evidence type="ECO:0000313" key="12">
    <source>
        <dbReference type="Proteomes" id="UP001596447"/>
    </source>
</evidence>
<feature type="transmembrane region" description="Helical" evidence="8">
    <location>
        <begin position="12"/>
        <end position="35"/>
    </location>
</feature>
<sequence length="704" mass="76312">MVVGRVRTRVRASHGALALAAVAGLTAFLVSLWVFPYHSINHDEGVYLQQAAMLLEGKLYLRPPVEEAFDPWFFVDAESPNGPAVPVPERSGDVLYPKYAPPTAIFFALGKLLGGFRLALVGVAAACVYLTYAVTREVFDARTGLLAGAFLLASPMFLVQVGTFLPYAPTTAFNLLFALAYFRAEREGSVRWAAIAGGAVGVAFFARPYTAVLFATPFITHAVWTVWKHCTVSTVFDEPWRDALVRRRVATAGLGLVGVAVTLGYNAILTGHAFVFPYQAFAPLDGLGFGHRQILGHDVNYTVELALRANRQVVETLFTEWVVGGPVGTLLAAVGVGLFLARRDDWRRGVLAGLFVSVIVGNVAFWGNLNVLGGIADPDDGLVYFLGPYYHFDLLVPTAAFAAHGLLTGTSEVHERVDERIDGTAARRVAVAFLLVTSAVVAGAAANEAAPPLQRNDQVSQQLAMGYEPFVERDLQHALVYLPTPYGPWLNHPFQELRNDPGFDGDVVYALDGIRSFDVAATFENRTKYRYVYRGSWVPTDNVPVESTLQRVRVARGERVVVDAAVGLPAGTESASLRLGTEEGHAYYAVNGTPEELPFRVVVEDGAVRLRGDDIRRVGVGSGPVAIDDRDSIEVAVFVDRGPGAEFSYRLRLPVERTGGEVRAITPYLEYCDRPRLCGGEAAYVGETPRGVFVEAQLANTSTA</sequence>
<keyword evidence="7 8" id="KW-0472">Membrane</keyword>
<dbReference type="InterPro" id="IPR050297">
    <property type="entry name" value="LipidA_mod_glycosyltrf_83"/>
</dbReference>
<feature type="transmembrane region" description="Helical" evidence="8">
    <location>
        <begin position="104"/>
        <end position="132"/>
    </location>
</feature>
<reference evidence="11 12" key="1">
    <citation type="journal article" date="2019" name="Int. J. Syst. Evol. Microbiol.">
        <title>The Global Catalogue of Microorganisms (GCM) 10K type strain sequencing project: providing services to taxonomists for standard genome sequencing and annotation.</title>
        <authorList>
            <consortium name="The Broad Institute Genomics Platform"/>
            <consortium name="The Broad Institute Genome Sequencing Center for Infectious Disease"/>
            <person name="Wu L."/>
            <person name="Ma J."/>
        </authorList>
    </citation>
    <scope>NUCLEOTIDE SEQUENCE [LARGE SCALE GENOMIC DNA]</scope>
    <source>
        <strain evidence="11 12">XZGYJ-43</strain>
    </source>
</reference>
<dbReference type="GO" id="GO:0016757">
    <property type="term" value="F:glycosyltransferase activity"/>
    <property type="evidence" value="ECO:0007669"/>
    <property type="project" value="UniProtKB-KW"/>
</dbReference>
<dbReference type="InterPro" id="IPR057168">
    <property type="entry name" value="DUF7846"/>
</dbReference>
<keyword evidence="2" id="KW-1003">Cell membrane</keyword>
<evidence type="ECO:0000256" key="3">
    <source>
        <dbReference type="ARBA" id="ARBA00022676"/>
    </source>
</evidence>
<dbReference type="Pfam" id="PF13231">
    <property type="entry name" value="PMT_2"/>
    <property type="match status" value="1"/>
</dbReference>
<comment type="subcellular location">
    <subcellularLocation>
        <location evidence="1">Cell membrane</location>
        <topology evidence="1">Multi-pass membrane protein</topology>
    </subcellularLocation>
</comment>
<keyword evidence="12" id="KW-1185">Reference proteome</keyword>
<name>A0ABD5Z2R7_9EURY</name>
<dbReference type="Proteomes" id="UP001596447">
    <property type="component" value="Unassembled WGS sequence"/>
</dbReference>
<dbReference type="RefSeq" id="WP_279529390.1">
    <property type="nucleotide sequence ID" value="NZ_CP122312.1"/>
</dbReference>
<dbReference type="EMBL" id="JBHTAR010000011">
    <property type="protein sequence ID" value="MFC7199458.1"/>
    <property type="molecule type" value="Genomic_DNA"/>
</dbReference>